<organism evidence="1 2">
    <name type="scientific">Dioscorea cayennensis subsp. rotundata</name>
    <name type="common">White Guinea yam</name>
    <name type="synonym">Dioscorea rotundata</name>
    <dbReference type="NCBI Taxonomy" id="55577"/>
    <lineage>
        <taxon>Eukaryota</taxon>
        <taxon>Viridiplantae</taxon>
        <taxon>Streptophyta</taxon>
        <taxon>Embryophyta</taxon>
        <taxon>Tracheophyta</taxon>
        <taxon>Spermatophyta</taxon>
        <taxon>Magnoliopsida</taxon>
        <taxon>Liliopsida</taxon>
        <taxon>Dioscoreales</taxon>
        <taxon>Dioscoreaceae</taxon>
        <taxon>Dioscorea</taxon>
    </lineage>
</organism>
<dbReference type="Proteomes" id="UP001515500">
    <property type="component" value="Chromosome 1"/>
</dbReference>
<reference evidence="1" key="1">
    <citation type="submission" date="2025-05" db="UniProtKB">
        <authorList>
            <consortium name="RefSeq"/>
        </authorList>
    </citation>
    <scope>NUCLEOTIDE SEQUENCE [LARGE SCALE GENOMIC DNA]</scope>
</reference>
<dbReference type="AlphaFoldDB" id="A0AB40B407"/>
<evidence type="ECO:0000313" key="2">
    <source>
        <dbReference type="RefSeq" id="XP_039122017.1"/>
    </source>
</evidence>
<proteinExistence type="predicted"/>
<evidence type="ECO:0000313" key="1">
    <source>
        <dbReference type="Proteomes" id="UP001515500"/>
    </source>
</evidence>
<reference evidence="2" key="2">
    <citation type="submission" date="2025-08" db="UniProtKB">
        <authorList>
            <consortium name="RefSeq"/>
        </authorList>
    </citation>
    <scope>IDENTIFICATION</scope>
</reference>
<dbReference type="PANTHER" id="PTHR36807">
    <property type="entry name" value="PHOSPHOGLYCOLATE PHOSPHATASE"/>
    <property type="match status" value="1"/>
</dbReference>
<name>A0AB40B407_DIOCR</name>
<dbReference type="PANTHER" id="PTHR36807:SF2">
    <property type="entry name" value="PHOSPHOGLYCOLATE PHOSPHATASE"/>
    <property type="match status" value="1"/>
</dbReference>
<gene>
    <name evidence="2" type="primary">LOC120258623</name>
</gene>
<dbReference type="RefSeq" id="XP_039122017.1">
    <property type="nucleotide sequence ID" value="XM_039266083.1"/>
</dbReference>
<protein>
    <submittedName>
        <fullName evidence="2">Uncharacterized protein LOC120258623</fullName>
    </submittedName>
</protein>
<dbReference type="InterPro" id="IPR022552">
    <property type="entry name" value="UPF_Ycf55"/>
</dbReference>
<keyword evidence="1" id="KW-1185">Reference proteome</keyword>
<dbReference type="Pfam" id="PF12452">
    <property type="entry name" value="DUF3685"/>
    <property type="match status" value="2"/>
</dbReference>
<dbReference type="GeneID" id="120258623"/>
<sequence>MADCASLPSCVHLKLRQIQPRKISLNPRHAFARMLKREWFPLRSSLSIQFSLPQGHVCVTPILSCAEETLYLKRSTSRCYCFGSLSNPESLWSLNWVPLADQVLLITSIIFAHMAGVVPQERNFGGYKDDGRNKNQLQYFIFVIYVKVTCFLGRSAENGSTNTSMDSWDEVKKKLMGALNAIQYNVVAKGLNDQAISYKTDRKNHPLSLHAIAEGPRLRLFLSTVLHLQKELNDISGIHEAGIQEAWLETASELIKESVQPVFIKWLKDEFTLENEEPDVNLLKRVSLKLKEGDRVLLGVLRCGKADLYADLLFFLKFGSCRAGCCTDKKFLDQFAVDILEDLVIMLADVITNIYLELISVDSSMSSEMNGFGSNLCSLSTRALQRLRNEVTLSQWIQQNFESVVSMYEDRFDLFVFSKNIIADPVVSQDEKHFWWKKLSFKKSTTASQLHHVYMSSFSLPVKRTKELRALVGWRYYFSLILEFSDITMPFVRAVFVKISDAVSFFLVCLIGRSLGLIYTGIRQALGLR</sequence>
<accession>A0AB40B407</accession>